<protein>
    <submittedName>
        <fullName evidence="1">Uncharacterized protein</fullName>
    </submittedName>
</protein>
<proteinExistence type="predicted"/>
<organism evidence="1">
    <name type="scientific">bioreactor metagenome</name>
    <dbReference type="NCBI Taxonomy" id="1076179"/>
    <lineage>
        <taxon>unclassified sequences</taxon>
        <taxon>metagenomes</taxon>
        <taxon>ecological metagenomes</taxon>
    </lineage>
</organism>
<gene>
    <name evidence="1" type="ORF">SDC9_47735</name>
</gene>
<sequence>MTLNELIAEVIPQIPSKALAGYLSKNIPDWSIMQTATIIMEYCEKAASLALIEQLINVAEEEADRTLLRAALKDLQEFGYIDKETNRIYREQFSGEVFPRYPFLEKCYLPVLFGVGDVISFQNYDKDTMYACIEDLPELGDDEDYTGECYYCHDLDCSDPEKVYCDGSAHLHVPLGVADAVDERAISDRQRENLVVFRRCISGQP</sequence>
<reference evidence="1" key="1">
    <citation type="submission" date="2019-08" db="EMBL/GenBank/DDBJ databases">
        <authorList>
            <person name="Kucharzyk K."/>
            <person name="Murdoch R.W."/>
            <person name="Higgins S."/>
            <person name="Loffler F."/>
        </authorList>
    </citation>
    <scope>NUCLEOTIDE SEQUENCE</scope>
</reference>
<name>A0A644WCC6_9ZZZZ</name>
<evidence type="ECO:0000313" key="1">
    <source>
        <dbReference type="EMBL" id="MPM01495.1"/>
    </source>
</evidence>
<dbReference type="AlphaFoldDB" id="A0A644WCC6"/>
<comment type="caution">
    <text evidence="1">The sequence shown here is derived from an EMBL/GenBank/DDBJ whole genome shotgun (WGS) entry which is preliminary data.</text>
</comment>
<accession>A0A644WCC6</accession>
<dbReference type="EMBL" id="VSSQ01000799">
    <property type="protein sequence ID" value="MPM01495.1"/>
    <property type="molecule type" value="Genomic_DNA"/>
</dbReference>